<accession>A0A4Z1NM65</accession>
<proteinExistence type="predicted"/>
<evidence type="ECO:0000313" key="1">
    <source>
        <dbReference type="EMBL" id="TID16959.1"/>
    </source>
</evidence>
<dbReference type="Proteomes" id="UP000298493">
    <property type="component" value="Unassembled WGS sequence"/>
</dbReference>
<evidence type="ECO:0000313" key="2">
    <source>
        <dbReference type="Proteomes" id="UP000298493"/>
    </source>
</evidence>
<dbReference type="AlphaFoldDB" id="A0A4Z1NM65"/>
<organism evidence="1 2">
    <name type="scientific">Venturia nashicola</name>
    <dbReference type="NCBI Taxonomy" id="86259"/>
    <lineage>
        <taxon>Eukaryota</taxon>
        <taxon>Fungi</taxon>
        <taxon>Dikarya</taxon>
        <taxon>Ascomycota</taxon>
        <taxon>Pezizomycotina</taxon>
        <taxon>Dothideomycetes</taxon>
        <taxon>Pleosporomycetidae</taxon>
        <taxon>Venturiales</taxon>
        <taxon>Venturiaceae</taxon>
        <taxon>Venturia</taxon>
    </lineage>
</organism>
<protein>
    <submittedName>
        <fullName evidence="1">Uncharacterized protein</fullName>
    </submittedName>
</protein>
<sequence>MSNTLPSFSQLPQPIVHTQSQLAVAFLHPAAFNNHLSLHIHSLSIPNSHHVRHEPPSRVFDIRQHLRGIHSHWRLSNAKQRPVGVTQEAINQSRLDTDMLYDIDTICVKNTDTLVFRATPEFQ</sequence>
<keyword evidence="2" id="KW-1185">Reference proteome</keyword>
<dbReference type="EMBL" id="SNSC02000017">
    <property type="protein sequence ID" value="TID16959.1"/>
    <property type="molecule type" value="Genomic_DNA"/>
</dbReference>
<comment type="caution">
    <text evidence="1">The sequence shown here is derived from an EMBL/GenBank/DDBJ whole genome shotgun (WGS) entry which is preliminary data.</text>
</comment>
<reference evidence="1 2" key="1">
    <citation type="submission" date="2019-04" db="EMBL/GenBank/DDBJ databases">
        <title>High contiguity whole genome sequence and gene annotation resource for two Venturia nashicola isolates.</title>
        <authorList>
            <person name="Prokchorchik M."/>
            <person name="Won K."/>
            <person name="Lee Y."/>
            <person name="Choi E.D."/>
            <person name="Segonzac C."/>
            <person name="Sohn K.H."/>
        </authorList>
    </citation>
    <scope>NUCLEOTIDE SEQUENCE [LARGE SCALE GENOMIC DNA]</scope>
    <source>
        <strain evidence="1 2">PRI2</strain>
    </source>
</reference>
<name>A0A4Z1NM65_9PEZI</name>
<gene>
    <name evidence="1" type="ORF">E6O75_ATG09725</name>
</gene>